<dbReference type="InterPro" id="IPR004113">
    <property type="entry name" value="FAD-bd_oxidored_4_C"/>
</dbReference>
<dbReference type="Gene3D" id="3.30.70.2740">
    <property type="match status" value="1"/>
</dbReference>
<dbReference type="GO" id="GO:0003824">
    <property type="term" value="F:catalytic activity"/>
    <property type="evidence" value="ECO:0007669"/>
    <property type="project" value="InterPro"/>
</dbReference>
<dbReference type="Pfam" id="PF01565">
    <property type="entry name" value="FAD_binding_4"/>
    <property type="match status" value="1"/>
</dbReference>
<dbReference type="InterPro" id="IPR006094">
    <property type="entry name" value="Oxid_FAD_bind_N"/>
</dbReference>
<evidence type="ECO:0000256" key="4">
    <source>
        <dbReference type="ARBA" id="ARBA00022827"/>
    </source>
</evidence>
<dbReference type="InterPro" id="IPR016171">
    <property type="entry name" value="Vanillyl_alc_oxidase_C-sub2"/>
</dbReference>
<accession>A0A059KSI5</accession>
<reference evidence="6 7" key="1">
    <citation type="journal article" date="2014" name="FEMS Microbiol. Ecol.">
        <title>Sphaerotilus natans encrusted with nanoball-shaped Fe(III) oxide minerals formed by nitrate-reducing mixotrophic Fe(II) oxidation.</title>
        <authorList>
            <person name="Park S."/>
            <person name="Kim D.H."/>
            <person name="Lee J.H."/>
            <person name="Hur H.G."/>
        </authorList>
    </citation>
    <scope>NUCLEOTIDE SEQUENCE [LARGE SCALE GENOMIC DNA]</scope>
    <source>
        <strain evidence="6 7">DSM 6575</strain>
    </source>
</reference>
<evidence type="ECO:0000256" key="1">
    <source>
        <dbReference type="ARBA" id="ARBA00001974"/>
    </source>
</evidence>
<evidence type="ECO:0000259" key="5">
    <source>
        <dbReference type="PROSITE" id="PS51387"/>
    </source>
</evidence>
<feature type="domain" description="FAD-binding PCMH-type" evidence="5">
    <location>
        <begin position="36"/>
        <end position="217"/>
    </location>
</feature>
<dbReference type="InterPro" id="IPR016164">
    <property type="entry name" value="FAD-linked_Oxase-like_C"/>
</dbReference>
<dbReference type="RefSeq" id="WP_051631386.1">
    <property type="nucleotide sequence ID" value="NZ_AZRA01000002.1"/>
</dbReference>
<dbReference type="STRING" id="34103.SAMN05421778_106185"/>
<dbReference type="PANTHER" id="PTHR43716:SF2">
    <property type="entry name" value="BLL6224 PROTEIN"/>
    <property type="match status" value="1"/>
</dbReference>
<evidence type="ECO:0000256" key="2">
    <source>
        <dbReference type="ARBA" id="ARBA00008000"/>
    </source>
</evidence>
<dbReference type="InterPro" id="IPR016167">
    <property type="entry name" value="FAD-bd_PCMH_sub1"/>
</dbReference>
<dbReference type="InterPro" id="IPR051264">
    <property type="entry name" value="FAD-oxidored/transferase_4"/>
</dbReference>
<keyword evidence="4" id="KW-0274">FAD</keyword>
<dbReference type="Gene3D" id="1.10.45.10">
    <property type="entry name" value="Vanillyl-alcohol Oxidase, Chain A, domain 4"/>
    <property type="match status" value="1"/>
</dbReference>
<dbReference type="Gene3D" id="3.30.465.10">
    <property type="match status" value="1"/>
</dbReference>
<comment type="similarity">
    <text evidence="2">Belongs to the FAD-binding oxidoreductase/transferase type 4 family.</text>
</comment>
<dbReference type="InterPro" id="IPR016166">
    <property type="entry name" value="FAD-bd_PCMH"/>
</dbReference>
<dbReference type="InterPro" id="IPR016169">
    <property type="entry name" value="FAD-bd_PCMH_sub2"/>
</dbReference>
<evidence type="ECO:0000313" key="6">
    <source>
        <dbReference type="EMBL" id="KDB54335.1"/>
    </source>
</evidence>
<keyword evidence="7" id="KW-1185">Reference proteome</keyword>
<dbReference type="PROSITE" id="PS51387">
    <property type="entry name" value="FAD_PCMH"/>
    <property type="match status" value="1"/>
</dbReference>
<evidence type="ECO:0000256" key="3">
    <source>
        <dbReference type="ARBA" id="ARBA00022630"/>
    </source>
</evidence>
<dbReference type="Pfam" id="PF02913">
    <property type="entry name" value="FAD-oxidase_C"/>
    <property type="match status" value="1"/>
</dbReference>
<organism evidence="6 7">
    <name type="scientific">Sphaerotilus natans subsp. natans DSM 6575</name>
    <dbReference type="NCBI Taxonomy" id="1286631"/>
    <lineage>
        <taxon>Bacteria</taxon>
        <taxon>Pseudomonadati</taxon>
        <taxon>Pseudomonadota</taxon>
        <taxon>Betaproteobacteria</taxon>
        <taxon>Burkholderiales</taxon>
        <taxon>Sphaerotilaceae</taxon>
        <taxon>Sphaerotilus</taxon>
    </lineage>
</organism>
<dbReference type="PATRIC" id="fig|1286631.3.peg.65"/>
<dbReference type="FunFam" id="1.10.45.10:FF:000001">
    <property type="entry name" value="D-lactate dehydrogenase mitochondrial"/>
    <property type="match status" value="1"/>
</dbReference>
<dbReference type="InterPro" id="IPR036318">
    <property type="entry name" value="FAD-bd_PCMH-like_sf"/>
</dbReference>
<dbReference type="GO" id="GO:0022904">
    <property type="term" value="P:respiratory electron transport chain"/>
    <property type="evidence" value="ECO:0007669"/>
    <property type="project" value="TreeGrafter"/>
</dbReference>
<evidence type="ECO:0000313" key="7">
    <source>
        <dbReference type="Proteomes" id="UP000026714"/>
    </source>
</evidence>
<dbReference type="EMBL" id="AZRA01000002">
    <property type="protein sequence ID" value="KDB54335.1"/>
    <property type="molecule type" value="Genomic_DNA"/>
</dbReference>
<dbReference type="PANTHER" id="PTHR43716">
    <property type="entry name" value="D-2-HYDROXYGLUTARATE DEHYDROGENASE, MITOCHONDRIAL"/>
    <property type="match status" value="1"/>
</dbReference>
<dbReference type="SUPFAM" id="SSF55103">
    <property type="entry name" value="FAD-linked oxidases, C-terminal domain"/>
    <property type="match status" value="1"/>
</dbReference>
<dbReference type="GO" id="GO:0071949">
    <property type="term" value="F:FAD binding"/>
    <property type="evidence" value="ECO:0007669"/>
    <property type="project" value="InterPro"/>
</dbReference>
<comment type="caution">
    <text evidence="6">The sequence shown here is derived from an EMBL/GenBank/DDBJ whole genome shotgun (WGS) entry which is preliminary data.</text>
</comment>
<dbReference type="SUPFAM" id="SSF56176">
    <property type="entry name" value="FAD-binding/transporter-associated domain-like"/>
    <property type="match status" value="1"/>
</dbReference>
<proteinExistence type="inferred from homology"/>
<keyword evidence="3" id="KW-0285">Flavoprotein</keyword>
<name>A0A059KSI5_9BURK</name>
<sequence>MSHDDFLQSLRALVGDAQVLGDEAAAPFLTDWRGHFRGAARAVVRPGSTAEVAAVVRCCAAAGVPIVPQGGNTGLCGGATPDASGRAIVLLLTRLDRIREIDTDNDSMTVEAGCLLQTVQQAAQAAGRLFPLSLAAEGSCTIGGNLATNAGGTQVLRYGNMRELCLGLEVVDAEGEVWHGLRALRKDNTGYDLRDLYIGSEGTLGLITAATLKLHPLPAARCTAMLAVPDLESALALLSRARSGFGAALTGFELMSADGLALVTRTFPPQRLPFTGEGAQAPWFALLEMSDAESEQHGRERFEAVLGTALEAGEALDAVIAESLAHGRALWHLRESITLAQAQAGRSLKHDVALPISRIPQFVRETGARLAARFPGLRVMPFGHLGDGNLHYNVLSGPGFDDAAIAARQDEIYACVHDAVHALGGSVSAEHGVGQLKIAEVARYKSAQELRLMARIKAALDPQGLLNPGKVLARPDQAASAAAS</sequence>
<protein>
    <submittedName>
        <fullName evidence="6">Oxidoreductase</fullName>
    </submittedName>
</protein>
<gene>
    <name evidence="6" type="ORF">X805_00650</name>
</gene>
<dbReference type="eggNOG" id="COG0277">
    <property type="taxonomic scope" value="Bacteria"/>
</dbReference>
<dbReference type="AlphaFoldDB" id="A0A059KSI5"/>
<dbReference type="Gene3D" id="3.30.43.10">
    <property type="entry name" value="Uridine Diphospho-n-acetylenolpyruvylglucosamine Reductase, domain 2"/>
    <property type="match status" value="1"/>
</dbReference>
<dbReference type="Proteomes" id="UP000026714">
    <property type="component" value="Unassembled WGS sequence"/>
</dbReference>
<comment type="cofactor">
    <cofactor evidence="1">
        <name>FAD</name>
        <dbReference type="ChEBI" id="CHEBI:57692"/>
    </cofactor>
</comment>
<dbReference type="Gene3D" id="3.30.70.2190">
    <property type="match status" value="1"/>
</dbReference>